<evidence type="ECO:0000313" key="2">
    <source>
        <dbReference type="Proteomes" id="UP000807469"/>
    </source>
</evidence>
<evidence type="ECO:0000313" key="1">
    <source>
        <dbReference type="EMBL" id="KAF9474286.1"/>
    </source>
</evidence>
<dbReference type="Proteomes" id="UP000807469">
    <property type="component" value="Unassembled WGS sequence"/>
</dbReference>
<keyword evidence="2" id="KW-1185">Reference proteome</keyword>
<sequence length="143" mass="16345">MKLQFTNVARFFQQYSHLFHHLLILRRALPVFYSQAASQAFCLGWLGLATTIMELSRVRWRCFGLLARSETQNLPPSSPLLCGFLFYCLAMTLRDRTRSNLNLKLPEPAVEEWWEGGSSQGTCTTTLSSPTTLIVSSEIFFIF</sequence>
<organism evidence="1 2">
    <name type="scientific">Pholiota conissans</name>
    <dbReference type="NCBI Taxonomy" id="109636"/>
    <lineage>
        <taxon>Eukaryota</taxon>
        <taxon>Fungi</taxon>
        <taxon>Dikarya</taxon>
        <taxon>Basidiomycota</taxon>
        <taxon>Agaricomycotina</taxon>
        <taxon>Agaricomycetes</taxon>
        <taxon>Agaricomycetidae</taxon>
        <taxon>Agaricales</taxon>
        <taxon>Agaricineae</taxon>
        <taxon>Strophariaceae</taxon>
        <taxon>Pholiota</taxon>
    </lineage>
</organism>
<dbReference type="AlphaFoldDB" id="A0A9P5YUS7"/>
<comment type="caution">
    <text evidence="1">The sequence shown here is derived from an EMBL/GenBank/DDBJ whole genome shotgun (WGS) entry which is preliminary data.</text>
</comment>
<proteinExistence type="predicted"/>
<protein>
    <submittedName>
        <fullName evidence="1">Uncharacterized protein</fullName>
    </submittedName>
</protein>
<gene>
    <name evidence="1" type="ORF">BDN70DRAFT_325694</name>
</gene>
<reference evidence="1" key="1">
    <citation type="submission" date="2020-11" db="EMBL/GenBank/DDBJ databases">
        <authorList>
            <consortium name="DOE Joint Genome Institute"/>
            <person name="Ahrendt S."/>
            <person name="Riley R."/>
            <person name="Andreopoulos W."/>
            <person name="Labutti K."/>
            <person name="Pangilinan J."/>
            <person name="Ruiz-Duenas F.J."/>
            <person name="Barrasa J.M."/>
            <person name="Sanchez-Garcia M."/>
            <person name="Camarero S."/>
            <person name="Miyauchi S."/>
            <person name="Serrano A."/>
            <person name="Linde D."/>
            <person name="Babiker R."/>
            <person name="Drula E."/>
            <person name="Ayuso-Fernandez I."/>
            <person name="Pacheco R."/>
            <person name="Padilla G."/>
            <person name="Ferreira P."/>
            <person name="Barriuso J."/>
            <person name="Kellner H."/>
            <person name="Castanera R."/>
            <person name="Alfaro M."/>
            <person name="Ramirez L."/>
            <person name="Pisabarro A.G."/>
            <person name="Kuo A."/>
            <person name="Tritt A."/>
            <person name="Lipzen A."/>
            <person name="He G."/>
            <person name="Yan M."/>
            <person name="Ng V."/>
            <person name="Cullen D."/>
            <person name="Martin F."/>
            <person name="Rosso M.-N."/>
            <person name="Henrissat B."/>
            <person name="Hibbett D."/>
            <person name="Martinez A.T."/>
            <person name="Grigoriev I.V."/>
        </authorList>
    </citation>
    <scope>NUCLEOTIDE SEQUENCE</scope>
    <source>
        <strain evidence="1">CIRM-BRFM 674</strain>
    </source>
</reference>
<name>A0A9P5YUS7_9AGAR</name>
<accession>A0A9P5YUS7</accession>
<dbReference type="EMBL" id="MU155387">
    <property type="protein sequence ID" value="KAF9474286.1"/>
    <property type="molecule type" value="Genomic_DNA"/>
</dbReference>